<feature type="region of interest" description="Disordered" evidence="12">
    <location>
        <begin position="537"/>
        <end position="571"/>
    </location>
</feature>
<comment type="subcellular location">
    <subcellularLocation>
        <location evidence="2 11">Secreted</location>
    </subcellularLocation>
</comment>
<dbReference type="InterPro" id="IPR050371">
    <property type="entry name" value="Fungal_virulence_M36"/>
</dbReference>
<organism evidence="13 14">
    <name type="scientific">Tieghemiomyces parasiticus</name>
    <dbReference type="NCBI Taxonomy" id="78921"/>
    <lineage>
        <taxon>Eukaryota</taxon>
        <taxon>Fungi</taxon>
        <taxon>Fungi incertae sedis</taxon>
        <taxon>Zoopagomycota</taxon>
        <taxon>Kickxellomycotina</taxon>
        <taxon>Dimargaritomycetes</taxon>
        <taxon>Dimargaritales</taxon>
        <taxon>Dimargaritaceae</taxon>
        <taxon>Tieghemiomyces</taxon>
    </lineage>
</organism>
<gene>
    <name evidence="13" type="ORF">IWQ60_004143</name>
</gene>
<dbReference type="Proteomes" id="UP001150569">
    <property type="component" value="Unassembled WGS sequence"/>
</dbReference>
<dbReference type="GO" id="GO:0008270">
    <property type="term" value="F:zinc ion binding"/>
    <property type="evidence" value="ECO:0007669"/>
    <property type="project" value="InterPro"/>
</dbReference>
<dbReference type="InterPro" id="IPR001842">
    <property type="entry name" value="Peptidase_M36"/>
</dbReference>
<keyword evidence="6 11" id="KW-0479">Metal-binding</keyword>
<evidence type="ECO:0000256" key="8">
    <source>
        <dbReference type="ARBA" id="ARBA00022833"/>
    </source>
</evidence>
<dbReference type="AlphaFoldDB" id="A0A9W8DZE9"/>
<feature type="compositionally biased region" description="Polar residues" evidence="12">
    <location>
        <begin position="67"/>
        <end position="78"/>
    </location>
</feature>
<comment type="caution">
    <text evidence="13">The sequence shown here is derived from an EMBL/GenBank/DDBJ whole genome shotgun (WGS) entry which is preliminary data.</text>
</comment>
<keyword evidence="9 11" id="KW-0482">Metalloprotease</keyword>
<evidence type="ECO:0000256" key="4">
    <source>
        <dbReference type="ARBA" id="ARBA00022525"/>
    </source>
</evidence>
<evidence type="ECO:0000256" key="3">
    <source>
        <dbReference type="ARBA" id="ARBA00006006"/>
    </source>
</evidence>
<evidence type="ECO:0000256" key="1">
    <source>
        <dbReference type="ARBA" id="ARBA00001947"/>
    </source>
</evidence>
<evidence type="ECO:0000256" key="6">
    <source>
        <dbReference type="ARBA" id="ARBA00022723"/>
    </source>
</evidence>
<evidence type="ECO:0000256" key="10">
    <source>
        <dbReference type="ARBA" id="ARBA00023145"/>
    </source>
</evidence>
<evidence type="ECO:0000313" key="13">
    <source>
        <dbReference type="EMBL" id="KAJ1926046.1"/>
    </source>
</evidence>
<comment type="cofactor">
    <cofactor evidence="1 11">
        <name>Zn(2+)</name>
        <dbReference type="ChEBI" id="CHEBI:29105"/>
    </cofactor>
</comment>
<comment type="similarity">
    <text evidence="3 11">Belongs to the peptidase M36 family.</text>
</comment>
<feature type="region of interest" description="Disordered" evidence="12">
    <location>
        <begin position="48"/>
        <end position="141"/>
    </location>
</feature>
<evidence type="ECO:0000256" key="9">
    <source>
        <dbReference type="ARBA" id="ARBA00023049"/>
    </source>
</evidence>
<evidence type="ECO:0000256" key="12">
    <source>
        <dbReference type="SAM" id="MobiDB-lite"/>
    </source>
</evidence>
<dbReference type="InterPro" id="IPR027268">
    <property type="entry name" value="Peptidase_M4/M1_CTD_sf"/>
</dbReference>
<dbReference type="PANTHER" id="PTHR33478">
    <property type="entry name" value="EXTRACELLULAR METALLOPROTEINASE MEP"/>
    <property type="match status" value="1"/>
</dbReference>
<dbReference type="Gene3D" id="1.10.390.10">
    <property type="entry name" value="Neutral Protease Domain 2"/>
    <property type="match status" value="1"/>
</dbReference>
<feature type="region of interest" description="Disordered" evidence="12">
    <location>
        <begin position="811"/>
        <end position="834"/>
    </location>
</feature>
<evidence type="ECO:0000313" key="14">
    <source>
        <dbReference type="Proteomes" id="UP001150569"/>
    </source>
</evidence>
<dbReference type="GO" id="GO:0006508">
    <property type="term" value="P:proteolysis"/>
    <property type="evidence" value="ECO:0007669"/>
    <property type="project" value="UniProtKB-KW"/>
</dbReference>
<evidence type="ECO:0000256" key="11">
    <source>
        <dbReference type="RuleBase" id="RU364017"/>
    </source>
</evidence>
<evidence type="ECO:0000256" key="7">
    <source>
        <dbReference type="ARBA" id="ARBA00022801"/>
    </source>
</evidence>
<evidence type="ECO:0000256" key="2">
    <source>
        <dbReference type="ARBA" id="ARBA00004613"/>
    </source>
</evidence>
<dbReference type="PANTHER" id="PTHR33478:SF1">
    <property type="entry name" value="EXTRACELLULAR METALLOPROTEINASE MEP"/>
    <property type="match status" value="1"/>
</dbReference>
<keyword evidence="10 11" id="KW-0865">Zymogen</keyword>
<name>A0A9W8DZE9_9FUNG</name>
<reference evidence="13" key="1">
    <citation type="submission" date="2022-07" db="EMBL/GenBank/DDBJ databases">
        <title>Phylogenomic reconstructions and comparative analyses of Kickxellomycotina fungi.</title>
        <authorList>
            <person name="Reynolds N.K."/>
            <person name="Stajich J.E."/>
            <person name="Barry K."/>
            <person name="Grigoriev I.V."/>
            <person name="Crous P."/>
            <person name="Smith M.E."/>
        </authorList>
    </citation>
    <scope>NUCLEOTIDE SEQUENCE</scope>
    <source>
        <strain evidence="13">RSA 861</strain>
    </source>
</reference>
<sequence length="927" mass="99135">MKPNTAVDRSVSGYQNVKPLLRPRLGTLPNTGSSTARGMGGVITLSQLASPASSPEDKTPEFPPHQKSLNAAASSITTKRARLIRGDTSVKKLSGIPIPTRRSSGGDSRRATTKVPAHQYFSSSSHLQPPNGSPGLPTPPIDAPLPALLSMGGVDPVVDTTLQTVQGKFQSAGPYILETSGLLHDQASSSASTAIATAATFLSEHTGVPRDSLHVLSCKNLVVDHRHADSDGSEGHIIHFQQIYRGLPIVNAYAVVALDFQGAVAYHRSSLISATQVPAMASTAAAPNVFPSGEDSERVPRMGAMRSAQEVLKLALTEGLGLHEDEFEYIHIVSSADEVPTSAGTTSAHNVTPAAAGSSDANDTAGTLKARLGRHLDPRDCRTAQITPALARGRIHLCPAYYAIATQPPPTQPFSEADQPRHLTPIYVITIPLRTKKTYVIYANAVDGQIHLVTDTNVEFTMNPGVHLHKSPKATVYDLAVQENWFNDRHDGSSQIDPDAIDRRRMEAEEAATEILSRSLQMLVEADTTNVLQLIQTGRGSDANDERPAGTDDDRSFISTDNSDNDSIRNPGDELPLLDLSIWSNSSPNRVILELPAHSGGVPHINMGLLAVDQYGVVDPARNAHIINHQLGYLLVDRLVGGAGSDDCIAPTSPPPITTPPTTGAQQVATSLPEAMTTPVHLYHRLTHLLSTGFTGASTSQLTGTAAAGRPRCLLTEEADQLARGYSRAFAALVTLKRGTTATDEAWLLPAPHPQGWNGGAILVAATPTLFPLTLDNVIVSPNVPWGTSMAVLWSNVVYELAWHFIQEAGTSPQSSSDGADRDQVEAASVWRDTPEQNHGRTKFLRLWILALQLTPCQPQVFNVRDSLLAADKLLYGGAHRESIWKIMARRGLGVNAGWKSPHSFVKSTVAMSPPSSHHGSPRAQSL</sequence>
<evidence type="ECO:0000256" key="5">
    <source>
        <dbReference type="ARBA" id="ARBA00022670"/>
    </source>
</evidence>
<dbReference type="EMBL" id="JANBPT010000192">
    <property type="protein sequence ID" value="KAJ1926046.1"/>
    <property type="molecule type" value="Genomic_DNA"/>
</dbReference>
<dbReference type="EC" id="3.4.24.-" evidence="11"/>
<feature type="compositionally biased region" description="Basic and acidic residues" evidence="12">
    <location>
        <begin position="542"/>
        <end position="556"/>
    </location>
</feature>
<dbReference type="GO" id="GO:0005615">
    <property type="term" value="C:extracellular space"/>
    <property type="evidence" value="ECO:0007669"/>
    <property type="project" value="InterPro"/>
</dbReference>
<protein>
    <recommendedName>
        <fullName evidence="11">Extracellular metalloproteinase</fullName>
        <ecNumber evidence="11">3.4.24.-</ecNumber>
    </recommendedName>
    <alternativeName>
        <fullName evidence="11">Fungalysin</fullName>
    </alternativeName>
</protein>
<proteinExistence type="inferred from homology"/>
<keyword evidence="7 11" id="KW-0378">Hydrolase</keyword>
<dbReference type="GO" id="GO:0004222">
    <property type="term" value="F:metalloendopeptidase activity"/>
    <property type="evidence" value="ECO:0007669"/>
    <property type="project" value="InterPro"/>
</dbReference>
<keyword evidence="4 11" id="KW-0964">Secreted</keyword>
<dbReference type="Pfam" id="PF02128">
    <property type="entry name" value="Peptidase_M36"/>
    <property type="match status" value="1"/>
</dbReference>
<feature type="region of interest" description="Disordered" evidence="12">
    <location>
        <begin position="341"/>
        <end position="365"/>
    </location>
</feature>
<accession>A0A9W8DZE9</accession>
<dbReference type="SUPFAM" id="SSF55486">
    <property type="entry name" value="Metalloproteases ('zincins'), catalytic domain"/>
    <property type="match status" value="1"/>
</dbReference>
<keyword evidence="14" id="KW-1185">Reference proteome</keyword>
<keyword evidence="8 11" id="KW-0862">Zinc</keyword>
<keyword evidence="5 11" id="KW-0645">Protease</keyword>